<organism evidence="2 3">
    <name type="scientific">Folsomia candida</name>
    <name type="common">Springtail</name>
    <dbReference type="NCBI Taxonomy" id="158441"/>
    <lineage>
        <taxon>Eukaryota</taxon>
        <taxon>Metazoa</taxon>
        <taxon>Ecdysozoa</taxon>
        <taxon>Arthropoda</taxon>
        <taxon>Hexapoda</taxon>
        <taxon>Collembola</taxon>
        <taxon>Entomobryomorpha</taxon>
        <taxon>Isotomoidea</taxon>
        <taxon>Isotomidae</taxon>
        <taxon>Proisotominae</taxon>
        <taxon>Folsomia</taxon>
    </lineage>
</organism>
<proteinExistence type="predicted"/>
<dbReference type="Proteomes" id="UP000198287">
    <property type="component" value="Unassembled WGS sequence"/>
</dbReference>
<sequence length="171" mass="18908">MGNTEMSRNLISNFYLPQSSSSSEEPEMGEVMNTLRILSHHSVSRMKPGVRVVGQESHAKCPNCNGAVLVKQRPRSRDDILRHLGQLETTLQARGEQLPPWVQAYKGGDSVKAAKLLHLSYVANRKNISGMKRGIGQEVTSTTGQDNDVRNLLGNDDQDNASLTKRIRLVS</sequence>
<dbReference type="EMBL" id="LNIX01000019">
    <property type="protein sequence ID" value="OXA44376.1"/>
    <property type="molecule type" value="Genomic_DNA"/>
</dbReference>
<comment type="caution">
    <text evidence="2">The sequence shown here is derived from an EMBL/GenBank/DDBJ whole genome shotgun (WGS) entry which is preliminary data.</text>
</comment>
<protein>
    <submittedName>
        <fullName evidence="2">Uncharacterized protein</fullName>
    </submittedName>
</protein>
<gene>
    <name evidence="2" type="ORF">Fcan01_21027</name>
</gene>
<accession>A0A226DJL3</accession>
<reference evidence="2 3" key="1">
    <citation type="submission" date="2015-12" db="EMBL/GenBank/DDBJ databases">
        <title>The genome of Folsomia candida.</title>
        <authorList>
            <person name="Faddeeva A."/>
            <person name="Derks M.F."/>
            <person name="Anvar Y."/>
            <person name="Smit S."/>
            <person name="Van Straalen N."/>
            <person name="Roelofs D."/>
        </authorList>
    </citation>
    <scope>NUCLEOTIDE SEQUENCE [LARGE SCALE GENOMIC DNA]</scope>
    <source>
        <strain evidence="2 3">VU population</strain>
        <tissue evidence="2">Whole body</tissue>
    </source>
</reference>
<evidence type="ECO:0000313" key="2">
    <source>
        <dbReference type="EMBL" id="OXA44376.1"/>
    </source>
</evidence>
<name>A0A226DJL3_FOLCA</name>
<feature type="region of interest" description="Disordered" evidence="1">
    <location>
        <begin position="138"/>
        <end position="157"/>
    </location>
</feature>
<evidence type="ECO:0000313" key="3">
    <source>
        <dbReference type="Proteomes" id="UP000198287"/>
    </source>
</evidence>
<evidence type="ECO:0000256" key="1">
    <source>
        <dbReference type="SAM" id="MobiDB-lite"/>
    </source>
</evidence>
<keyword evidence="3" id="KW-1185">Reference proteome</keyword>
<dbReference type="AlphaFoldDB" id="A0A226DJL3"/>